<evidence type="ECO:0000256" key="4">
    <source>
        <dbReference type="ARBA" id="ARBA00023186"/>
    </source>
</evidence>
<dbReference type="InterPro" id="IPR037196">
    <property type="entry name" value="HSP90_C"/>
</dbReference>
<dbReference type="InterPro" id="IPR020568">
    <property type="entry name" value="Ribosomal_Su5_D2-typ_SF"/>
</dbReference>
<keyword evidence="9" id="KW-1185">Reference proteome</keyword>
<evidence type="ECO:0000256" key="1">
    <source>
        <dbReference type="ARBA" id="ARBA00008239"/>
    </source>
</evidence>
<dbReference type="Gene3D" id="3.40.50.11260">
    <property type="match status" value="1"/>
</dbReference>
<dbReference type="Pfam" id="PF00183">
    <property type="entry name" value="HSP90"/>
    <property type="match status" value="1"/>
</dbReference>
<sequence>MARKKQFKAESKRLLDLMINSIYTHKEIFLRELISNASDAIDKLYYLSLTENRQDVDRDAFEIHLDVDREARTLTIRDNGLGMNKEELEENLGTIAKSGSLAFKQKLEEGEQSDVDIIGQFGVGFYSAFMVAQKVVVTSRKYGEEEAYRWESNASDGYTIEPCEKEGWGSEITLYLKDNTEEENYDEFLAQYEIERLIRKYSDYIRYPIRMEVEEQKRVEEEHADENAEPKYETIIETKTLNSMVPLWKRNKNDITAEEYNSFYKDKFMDFTDPQKVIHFSVEGNVSFTALLFIPGKAPMNYYSQDYKKGLQLYSRGVFIMDKAEDLIPEHFRFVKGLVDSQDLSLNISREMLQHDRQLKVIANRIEKKIKSELLLMLRNEREEYEKFWNNFGLQIKFGVYNDYGMHKDLLQDLLLFYSSHEKKLVTLDEYVARMPEDQKYIYFVSGADVDKIDRMPMVQSVKAKEYEILYLTDNVDEFALQALGNYKEKQFKNISQGDLDLASEEEKKEVEQTAEANKDLLEDIKEALKDKVQDVKISTRLVDDPVCMSSDEGMSFEMEKVLSAMPEGNPYGMKATRILEINPKHPIFAALQKIYASDKEAVKEYADVLYTQAMLIEGFPVEDPMEFSRKVCDIMVKAAR</sequence>
<accession>A0ABT7UES3</accession>
<dbReference type="RefSeq" id="WP_289608555.1">
    <property type="nucleotide sequence ID" value="NZ_JAUDCG010000085.1"/>
</dbReference>
<feature type="domain" description="Histidine kinase/HSP90-like ATPase" evidence="7">
    <location>
        <begin position="25"/>
        <end position="180"/>
    </location>
</feature>
<dbReference type="CDD" id="cd16927">
    <property type="entry name" value="HATPase_Hsp90-like"/>
    <property type="match status" value="1"/>
</dbReference>
<dbReference type="PROSITE" id="PS00298">
    <property type="entry name" value="HSP90"/>
    <property type="match status" value="1"/>
</dbReference>
<feature type="region of interest" description="C" evidence="5">
    <location>
        <begin position="562"/>
        <end position="641"/>
    </location>
</feature>
<keyword evidence="6" id="KW-0175">Coiled coil</keyword>
<dbReference type="EMBL" id="JAUDCG010000085">
    <property type="protein sequence ID" value="MDM8158131.1"/>
    <property type="molecule type" value="Genomic_DNA"/>
</dbReference>
<comment type="caution">
    <text evidence="8">The sequence shown here is derived from an EMBL/GenBank/DDBJ whole genome shotgun (WGS) entry which is preliminary data.</text>
</comment>
<dbReference type="Pfam" id="PF13589">
    <property type="entry name" value="HATPase_c_3"/>
    <property type="match status" value="1"/>
</dbReference>
<organism evidence="8 9">
    <name type="scientific">Amedibacillus dolichus</name>
    <dbReference type="NCBI Taxonomy" id="31971"/>
    <lineage>
        <taxon>Bacteria</taxon>
        <taxon>Bacillati</taxon>
        <taxon>Bacillota</taxon>
        <taxon>Erysipelotrichia</taxon>
        <taxon>Erysipelotrichales</taxon>
        <taxon>Erysipelotrichaceae</taxon>
        <taxon>Amedibacillus</taxon>
    </lineage>
</organism>
<keyword evidence="2 5" id="KW-0547">Nucleotide-binding</keyword>
<dbReference type="PIRSF" id="PIRSF002583">
    <property type="entry name" value="Hsp90"/>
    <property type="match status" value="1"/>
</dbReference>
<dbReference type="SUPFAM" id="SSF54211">
    <property type="entry name" value="Ribosomal protein S5 domain 2-like"/>
    <property type="match status" value="1"/>
</dbReference>
<dbReference type="SUPFAM" id="SSF110942">
    <property type="entry name" value="HSP90 C-terminal domain"/>
    <property type="match status" value="1"/>
</dbReference>
<dbReference type="InterPro" id="IPR001404">
    <property type="entry name" value="Hsp90_fam"/>
</dbReference>
<proteinExistence type="inferred from homology"/>
<feature type="region of interest" description="A; substrate-binding" evidence="5">
    <location>
        <begin position="1"/>
        <end position="350"/>
    </location>
</feature>
<evidence type="ECO:0000256" key="6">
    <source>
        <dbReference type="SAM" id="Coils"/>
    </source>
</evidence>
<dbReference type="PANTHER" id="PTHR11528">
    <property type="entry name" value="HEAT SHOCK PROTEIN 90 FAMILY MEMBER"/>
    <property type="match status" value="1"/>
</dbReference>
<dbReference type="NCBIfam" id="NF003555">
    <property type="entry name" value="PRK05218.1"/>
    <property type="match status" value="1"/>
</dbReference>
<name>A0ABT7UES3_9FIRM</name>
<comment type="caution">
    <text evidence="5">Lacks conserved residue(s) required for the propagation of feature annotation.</text>
</comment>
<comment type="subcellular location">
    <subcellularLocation>
        <location evidence="5">Cytoplasm</location>
    </subcellularLocation>
</comment>
<comment type="similarity">
    <text evidence="1 5">Belongs to the heat shock protein 90 family.</text>
</comment>
<keyword evidence="4 5" id="KW-0143">Chaperone</keyword>
<dbReference type="InterPro" id="IPR019805">
    <property type="entry name" value="Heat_shock_protein_90_CS"/>
</dbReference>
<evidence type="ECO:0000256" key="5">
    <source>
        <dbReference type="HAMAP-Rule" id="MF_00505"/>
    </source>
</evidence>
<dbReference type="InterPro" id="IPR036890">
    <property type="entry name" value="HATPase_C_sf"/>
</dbReference>
<dbReference type="PRINTS" id="PR00775">
    <property type="entry name" value="HEATSHOCK90"/>
</dbReference>
<dbReference type="SUPFAM" id="SSF55874">
    <property type="entry name" value="ATPase domain of HSP90 chaperone/DNA topoisomerase II/histidine kinase"/>
    <property type="match status" value="1"/>
</dbReference>
<keyword evidence="3 5" id="KW-0067">ATP-binding</keyword>
<dbReference type="HAMAP" id="MF_00505">
    <property type="entry name" value="HSP90"/>
    <property type="match status" value="1"/>
</dbReference>
<dbReference type="InterPro" id="IPR020575">
    <property type="entry name" value="Hsp90_N"/>
</dbReference>
<comment type="function">
    <text evidence="5">Molecular chaperone. Has ATPase activity.</text>
</comment>
<evidence type="ECO:0000313" key="9">
    <source>
        <dbReference type="Proteomes" id="UP001529340"/>
    </source>
</evidence>
<feature type="coiled-coil region" evidence="6">
    <location>
        <begin position="504"/>
        <end position="532"/>
    </location>
</feature>
<evidence type="ECO:0000259" key="7">
    <source>
        <dbReference type="SMART" id="SM00387"/>
    </source>
</evidence>
<dbReference type="Gene3D" id="3.30.565.10">
    <property type="entry name" value="Histidine kinase-like ATPase, C-terminal domain"/>
    <property type="match status" value="1"/>
</dbReference>
<evidence type="ECO:0000256" key="3">
    <source>
        <dbReference type="ARBA" id="ARBA00022840"/>
    </source>
</evidence>
<dbReference type="Gene3D" id="1.20.120.790">
    <property type="entry name" value="Heat shock protein 90, C-terminal domain"/>
    <property type="match status" value="1"/>
</dbReference>
<comment type="subunit">
    <text evidence="5">Homodimer.</text>
</comment>
<dbReference type="InterPro" id="IPR003594">
    <property type="entry name" value="HATPase_dom"/>
</dbReference>
<reference evidence="8" key="2">
    <citation type="submission" date="2023-06" db="EMBL/GenBank/DDBJ databases">
        <authorList>
            <person name="Zeman M."/>
            <person name="Kubasova T."/>
            <person name="Jahodarova E."/>
            <person name="Nykrynova M."/>
            <person name="Rychlik I."/>
        </authorList>
    </citation>
    <scope>NUCLEOTIDE SEQUENCE</scope>
    <source>
        <strain evidence="8">ET39</strain>
    </source>
</reference>
<gene>
    <name evidence="5 8" type="primary">htpG</name>
    <name evidence="8" type="ORF">QUV96_10895</name>
</gene>
<protein>
    <recommendedName>
        <fullName evidence="5">Chaperone protein HtpG</fullName>
    </recommendedName>
    <alternativeName>
        <fullName evidence="5">Heat shock protein HtpG</fullName>
    </alternativeName>
    <alternativeName>
        <fullName evidence="5">High temperature protein G</fullName>
    </alternativeName>
</protein>
<reference evidence="8" key="1">
    <citation type="submission" date="2023-06" db="EMBL/GenBank/DDBJ databases">
        <title>Identification and characterization of horizontal gene transfer across gut microbiota members of farm animals based on homology search.</title>
        <authorList>
            <person name="Schwarzerova J."/>
            <person name="Nykrynova M."/>
            <person name="Jureckova K."/>
            <person name="Cejkova D."/>
            <person name="Rychlik I."/>
        </authorList>
    </citation>
    <scope>NUCLEOTIDE SEQUENCE</scope>
    <source>
        <strain evidence="8">ET39</strain>
    </source>
</reference>
<evidence type="ECO:0000313" key="8">
    <source>
        <dbReference type="EMBL" id="MDM8158131.1"/>
    </source>
</evidence>
<dbReference type="SMART" id="SM00387">
    <property type="entry name" value="HATPase_c"/>
    <property type="match status" value="1"/>
</dbReference>
<keyword evidence="5" id="KW-0346">Stress response</keyword>
<evidence type="ECO:0000256" key="2">
    <source>
        <dbReference type="ARBA" id="ARBA00022741"/>
    </source>
</evidence>
<keyword evidence="5" id="KW-0963">Cytoplasm</keyword>
<dbReference type="Proteomes" id="UP001529340">
    <property type="component" value="Unassembled WGS sequence"/>
</dbReference>
<dbReference type="Gene3D" id="3.30.230.80">
    <property type="match status" value="1"/>
</dbReference>